<name>A0A2R8CIA3_9GAMM</name>
<evidence type="ECO:0000256" key="2">
    <source>
        <dbReference type="ARBA" id="ARBA00023125"/>
    </source>
</evidence>
<keyword evidence="2" id="KW-0238">DNA-binding</keyword>
<dbReference type="InterPro" id="IPR036388">
    <property type="entry name" value="WH-like_DNA-bd_sf"/>
</dbReference>
<evidence type="ECO:0000259" key="4">
    <source>
        <dbReference type="PROSITE" id="PS50949"/>
    </source>
</evidence>
<dbReference type="RefSeq" id="WP_108841475.1">
    <property type="nucleotide sequence ID" value="NZ_ONZI01000001.1"/>
</dbReference>
<keyword evidence="1" id="KW-0805">Transcription regulation</keyword>
<accession>A0A2R8CIA3</accession>
<dbReference type="InterPro" id="IPR036390">
    <property type="entry name" value="WH_DNA-bd_sf"/>
</dbReference>
<evidence type="ECO:0000313" key="5">
    <source>
        <dbReference type="EMBL" id="SPJ32629.1"/>
    </source>
</evidence>
<dbReference type="PANTHER" id="PTHR43537:SF5">
    <property type="entry name" value="UXU OPERON TRANSCRIPTIONAL REGULATOR"/>
    <property type="match status" value="1"/>
</dbReference>
<dbReference type="SMART" id="SM00345">
    <property type="entry name" value="HTH_GNTR"/>
    <property type="match status" value="1"/>
</dbReference>
<dbReference type="GO" id="GO:0003700">
    <property type="term" value="F:DNA-binding transcription factor activity"/>
    <property type="evidence" value="ECO:0007669"/>
    <property type="project" value="InterPro"/>
</dbReference>
<sequence length="206" mass="23665">MAFKDDHRIFETLRMWIISGRLESGQNLLPGELAEDLASSTVPVREALIRLAERGMVDYSRGKGFAVAQTSINDQIEMIRLSSHIFDLGIRSAANLPFLEDRIARYSAFVDARLKETHAEYDLAEVCLAEFKRLFFSEASRFVLDKVLDVGFMAKRIWADENRDRVVHAVTHGLELIKERRFDKLADLITTDFDHMVVVLKKKHQL</sequence>
<dbReference type="OrthoDB" id="8066003at2"/>
<dbReference type="Proteomes" id="UP000244934">
    <property type="component" value="Unassembled WGS sequence"/>
</dbReference>
<protein>
    <recommendedName>
        <fullName evidence="4">HTH gntR-type domain-containing protein</fullName>
    </recommendedName>
</protein>
<evidence type="ECO:0000256" key="3">
    <source>
        <dbReference type="ARBA" id="ARBA00023163"/>
    </source>
</evidence>
<dbReference type="PANTHER" id="PTHR43537">
    <property type="entry name" value="TRANSCRIPTIONAL REGULATOR, GNTR FAMILY"/>
    <property type="match status" value="1"/>
</dbReference>
<dbReference type="Pfam" id="PF00392">
    <property type="entry name" value="GntR"/>
    <property type="match status" value="1"/>
</dbReference>
<dbReference type="GO" id="GO:0003677">
    <property type="term" value="F:DNA binding"/>
    <property type="evidence" value="ECO:0007669"/>
    <property type="project" value="UniProtKB-KW"/>
</dbReference>
<evidence type="ECO:0000313" key="6">
    <source>
        <dbReference type="Proteomes" id="UP000244934"/>
    </source>
</evidence>
<organism evidence="5 6">
    <name type="scientific">Kushneria phyllosphaerae</name>
    <dbReference type="NCBI Taxonomy" id="2100822"/>
    <lineage>
        <taxon>Bacteria</taxon>
        <taxon>Pseudomonadati</taxon>
        <taxon>Pseudomonadota</taxon>
        <taxon>Gammaproteobacteria</taxon>
        <taxon>Oceanospirillales</taxon>
        <taxon>Halomonadaceae</taxon>
        <taxon>Kushneria</taxon>
    </lineage>
</organism>
<reference evidence="6" key="1">
    <citation type="submission" date="2018-03" db="EMBL/GenBank/DDBJ databases">
        <authorList>
            <person name="Navarro De La Torre S."/>
        </authorList>
    </citation>
    <scope>NUCLEOTIDE SEQUENCE [LARGE SCALE GENOMIC DNA]</scope>
    <source>
        <strain evidence="6">EAod3</strain>
    </source>
</reference>
<keyword evidence="3" id="KW-0804">Transcription</keyword>
<dbReference type="EMBL" id="ONZI01000001">
    <property type="protein sequence ID" value="SPJ32629.1"/>
    <property type="molecule type" value="Genomic_DNA"/>
</dbReference>
<dbReference type="AlphaFoldDB" id="A0A2R8CIA3"/>
<keyword evidence="6" id="KW-1185">Reference proteome</keyword>
<proteinExistence type="predicted"/>
<dbReference type="InterPro" id="IPR000524">
    <property type="entry name" value="Tscrpt_reg_HTH_GntR"/>
</dbReference>
<dbReference type="Gene3D" id="1.10.10.10">
    <property type="entry name" value="Winged helix-like DNA-binding domain superfamily/Winged helix DNA-binding domain"/>
    <property type="match status" value="1"/>
</dbReference>
<evidence type="ECO:0000256" key="1">
    <source>
        <dbReference type="ARBA" id="ARBA00023015"/>
    </source>
</evidence>
<dbReference type="PROSITE" id="PS50949">
    <property type="entry name" value="HTH_GNTR"/>
    <property type="match status" value="1"/>
</dbReference>
<gene>
    <name evidence="5" type="ORF">KSP9073_00630</name>
</gene>
<dbReference type="SUPFAM" id="SSF46785">
    <property type="entry name" value="Winged helix' DNA-binding domain"/>
    <property type="match status" value="1"/>
</dbReference>
<feature type="domain" description="HTH gntR-type" evidence="4">
    <location>
        <begin position="3"/>
        <end position="70"/>
    </location>
</feature>